<dbReference type="PANTHER" id="PTHR33021">
    <property type="entry name" value="BLUE COPPER PROTEIN"/>
    <property type="match status" value="1"/>
</dbReference>
<dbReference type="GO" id="GO:0005886">
    <property type="term" value="C:plasma membrane"/>
    <property type="evidence" value="ECO:0007669"/>
    <property type="project" value="TreeGrafter"/>
</dbReference>
<proteinExistence type="predicted"/>
<dbReference type="EMBL" id="SWLB01000017">
    <property type="protein sequence ID" value="KAF3327591.1"/>
    <property type="molecule type" value="Genomic_DNA"/>
</dbReference>
<dbReference type="InterPro" id="IPR039391">
    <property type="entry name" value="Phytocyanin-like"/>
</dbReference>
<protein>
    <submittedName>
        <fullName evidence="3">Mavicyanin</fullName>
    </submittedName>
</protein>
<dbReference type="Gene3D" id="2.60.40.420">
    <property type="entry name" value="Cupredoxins - blue copper proteins"/>
    <property type="match status" value="1"/>
</dbReference>
<feature type="region of interest" description="Disordered" evidence="1">
    <location>
        <begin position="75"/>
        <end position="119"/>
    </location>
</feature>
<evidence type="ECO:0000256" key="1">
    <source>
        <dbReference type="SAM" id="MobiDB-lite"/>
    </source>
</evidence>
<evidence type="ECO:0000259" key="2">
    <source>
        <dbReference type="PROSITE" id="PS51485"/>
    </source>
</evidence>
<organism evidence="3 4">
    <name type="scientific">Carex littledalei</name>
    <dbReference type="NCBI Taxonomy" id="544730"/>
    <lineage>
        <taxon>Eukaryota</taxon>
        <taxon>Viridiplantae</taxon>
        <taxon>Streptophyta</taxon>
        <taxon>Embryophyta</taxon>
        <taxon>Tracheophyta</taxon>
        <taxon>Spermatophyta</taxon>
        <taxon>Magnoliopsida</taxon>
        <taxon>Liliopsida</taxon>
        <taxon>Poales</taxon>
        <taxon>Cyperaceae</taxon>
        <taxon>Cyperoideae</taxon>
        <taxon>Cariceae</taxon>
        <taxon>Carex</taxon>
        <taxon>Carex subgen. Euthyceras</taxon>
    </lineage>
</organism>
<evidence type="ECO:0000313" key="3">
    <source>
        <dbReference type="EMBL" id="KAF3327591.1"/>
    </source>
</evidence>
<name>A0A833R082_9POAL</name>
<dbReference type="InterPro" id="IPR008972">
    <property type="entry name" value="Cupredoxin"/>
</dbReference>
<accession>A0A833R082</accession>
<feature type="domain" description="Phytocyanin" evidence="2">
    <location>
        <begin position="1"/>
        <end position="76"/>
    </location>
</feature>
<dbReference type="OrthoDB" id="687020at2759"/>
<dbReference type="AlphaFoldDB" id="A0A833R082"/>
<evidence type="ECO:0000313" key="4">
    <source>
        <dbReference type="Proteomes" id="UP000623129"/>
    </source>
</evidence>
<reference evidence="3" key="1">
    <citation type="submission" date="2020-01" db="EMBL/GenBank/DDBJ databases">
        <title>Genome sequence of Kobresia littledalei, the first chromosome-level genome in the family Cyperaceae.</title>
        <authorList>
            <person name="Qu G."/>
        </authorList>
    </citation>
    <scope>NUCLEOTIDE SEQUENCE</scope>
    <source>
        <strain evidence="3">C.B.Clarke</strain>
        <tissue evidence="3">Leaf</tissue>
    </source>
</reference>
<dbReference type="Proteomes" id="UP000623129">
    <property type="component" value="Unassembled WGS sequence"/>
</dbReference>
<dbReference type="SUPFAM" id="SSF49503">
    <property type="entry name" value="Cupredoxins"/>
    <property type="match status" value="1"/>
</dbReference>
<feature type="compositionally biased region" description="Low complexity" evidence="1">
    <location>
        <begin position="95"/>
        <end position="119"/>
    </location>
</feature>
<comment type="caution">
    <text evidence="3">The sequence shown here is derived from an EMBL/GenBank/DDBJ whole genome shotgun (WGS) entry which is preliminary data.</text>
</comment>
<dbReference type="Pfam" id="PF02298">
    <property type="entry name" value="Cu_bind_like"/>
    <property type="match status" value="1"/>
</dbReference>
<dbReference type="InterPro" id="IPR003245">
    <property type="entry name" value="Phytocyanin_dom"/>
</dbReference>
<feature type="compositionally biased region" description="Low complexity" evidence="1">
    <location>
        <begin position="76"/>
        <end position="88"/>
    </location>
</feature>
<dbReference type="PROSITE" id="PS51485">
    <property type="entry name" value="PHYTOCYANIN"/>
    <property type="match status" value="1"/>
</dbReference>
<dbReference type="GO" id="GO:0009055">
    <property type="term" value="F:electron transfer activity"/>
    <property type="evidence" value="ECO:0007669"/>
    <property type="project" value="InterPro"/>
</dbReference>
<gene>
    <name evidence="3" type="ORF">FCM35_KLT07709</name>
</gene>
<dbReference type="PANTHER" id="PTHR33021:SF499">
    <property type="entry name" value="OS12G0150500 PROTEIN"/>
    <property type="match status" value="1"/>
</dbReference>
<dbReference type="CDD" id="cd04216">
    <property type="entry name" value="Phytocyanin"/>
    <property type="match status" value="1"/>
</dbReference>
<keyword evidence="4" id="KW-1185">Reference proteome</keyword>
<sequence length="174" mass="17386">MSNQVSRVKTPYSSSQHDVLEVTQANFDSCIASNPIATHTDGNTVVTLSAVGTRYFICGITGHCSGGMKVQINAVSGSSTSPAPTSGGPTPPSSVPSTPGSTSPATSPPGGSTPDSAASSVTAGVGLLVSNSRIVSGCGDCLREMVGEGVTKLPSQLGSNEMMVRDNVGVVEEA</sequence>